<evidence type="ECO:0000256" key="6">
    <source>
        <dbReference type="SAM" id="Phobius"/>
    </source>
</evidence>
<protein>
    <recommendedName>
        <fullName evidence="11">NADH-quinone oxidoreductase subunit L</fullName>
    </recommendedName>
</protein>
<dbReference type="GO" id="GO:0003954">
    <property type="term" value="F:NADH dehydrogenase activity"/>
    <property type="evidence" value="ECO:0007669"/>
    <property type="project" value="TreeGrafter"/>
</dbReference>
<accession>A0A4Q1C009</accession>
<proteinExistence type="predicted"/>
<feature type="transmembrane region" description="Helical" evidence="6">
    <location>
        <begin position="411"/>
        <end position="431"/>
    </location>
</feature>
<reference evidence="9 10" key="1">
    <citation type="submission" date="2019-01" db="EMBL/GenBank/DDBJ databases">
        <title>Cytophagaceae bacterium strain CAR-16.</title>
        <authorList>
            <person name="Chen W.-M."/>
        </authorList>
    </citation>
    <scope>NUCLEOTIDE SEQUENCE [LARGE SCALE GENOMIC DNA]</scope>
    <source>
        <strain evidence="9 10">CAR-16</strain>
    </source>
</reference>
<evidence type="ECO:0000256" key="5">
    <source>
        <dbReference type="RuleBase" id="RU000320"/>
    </source>
</evidence>
<feature type="transmembrane region" description="Helical" evidence="6">
    <location>
        <begin position="135"/>
        <end position="156"/>
    </location>
</feature>
<evidence type="ECO:0000313" key="9">
    <source>
        <dbReference type="EMBL" id="RXK49633.1"/>
    </source>
</evidence>
<dbReference type="InterPro" id="IPR001516">
    <property type="entry name" value="Proton_antipo_N"/>
</dbReference>
<feature type="transmembrane region" description="Helical" evidence="6">
    <location>
        <begin position="500"/>
        <end position="520"/>
    </location>
</feature>
<dbReference type="RefSeq" id="WP_129026730.1">
    <property type="nucleotide sequence ID" value="NZ_SDHY01000003.1"/>
</dbReference>
<dbReference type="Gene3D" id="1.20.5.2700">
    <property type="match status" value="1"/>
</dbReference>
<gene>
    <name evidence="9" type="ORF">ESB04_05505</name>
</gene>
<dbReference type="PANTHER" id="PTHR42829">
    <property type="entry name" value="NADH-UBIQUINONE OXIDOREDUCTASE CHAIN 5"/>
    <property type="match status" value="1"/>
</dbReference>
<evidence type="ECO:0000256" key="1">
    <source>
        <dbReference type="ARBA" id="ARBA00004127"/>
    </source>
</evidence>
<comment type="caution">
    <text evidence="9">The sequence shown here is derived from an EMBL/GenBank/DDBJ whole genome shotgun (WGS) entry which is preliminary data.</text>
</comment>
<dbReference type="EMBL" id="SDHY01000003">
    <property type="protein sequence ID" value="RXK49633.1"/>
    <property type="molecule type" value="Genomic_DNA"/>
</dbReference>
<feature type="transmembrane region" description="Helical" evidence="6">
    <location>
        <begin position="241"/>
        <end position="259"/>
    </location>
</feature>
<feature type="transmembrane region" description="Helical" evidence="6">
    <location>
        <begin position="168"/>
        <end position="190"/>
    </location>
</feature>
<feature type="transmembrane region" description="Helical" evidence="6">
    <location>
        <begin position="6"/>
        <end position="24"/>
    </location>
</feature>
<keyword evidence="2 5" id="KW-0812">Transmembrane</keyword>
<evidence type="ECO:0000259" key="8">
    <source>
        <dbReference type="Pfam" id="PF00662"/>
    </source>
</evidence>
<dbReference type="InterPro" id="IPR003945">
    <property type="entry name" value="NU5C-like"/>
</dbReference>
<feature type="domain" description="NADH:quinone oxidoreductase/Mrp antiporter transmembrane" evidence="7">
    <location>
        <begin position="135"/>
        <end position="402"/>
    </location>
</feature>
<keyword evidence="4 6" id="KW-0472">Membrane</keyword>
<evidence type="ECO:0000313" key="10">
    <source>
        <dbReference type="Proteomes" id="UP000289455"/>
    </source>
</evidence>
<feature type="transmembrane region" description="Helical" evidence="6">
    <location>
        <begin position="71"/>
        <end position="100"/>
    </location>
</feature>
<evidence type="ECO:0000256" key="2">
    <source>
        <dbReference type="ARBA" id="ARBA00022692"/>
    </source>
</evidence>
<name>A0A4Q1C009_9BACT</name>
<dbReference type="Pfam" id="PF00361">
    <property type="entry name" value="Proton_antipo_M"/>
    <property type="match status" value="1"/>
</dbReference>
<feature type="transmembrane region" description="Helical" evidence="6">
    <location>
        <begin position="31"/>
        <end position="51"/>
    </location>
</feature>
<dbReference type="PRINTS" id="PR01434">
    <property type="entry name" value="NADHDHGNASE5"/>
</dbReference>
<feature type="transmembrane region" description="Helical" evidence="6">
    <location>
        <begin position="461"/>
        <end position="480"/>
    </location>
</feature>
<evidence type="ECO:0008006" key="11">
    <source>
        <dbReference type="Google" id="ProtNLM"/>
    </source>
</evidence>
<keyword evidence="3 6" id="KW-1133">Transmembrane helix</keyword>
<evidence type="ECO:0000256" key="4">
    <source>
        <dbReference type="ARBA" id="ARBA00023136"/>
    </source>
</evidence>
<keyword evidence="10" id="KW-1185">Reference proteome</keyword>
<dbReference type="GO" id="GO:0008137">
    <property type="term" value="F:NADH dehydrogenase (ubiquinone) activity"/>
    <property type="evidence" value="ECO:0007669"/>
    <property type="project" value="InterPro"/>
</dbReference>
<feature type="transmembrane region" description="Helical" evidence="6">
    <location>
        <begin position="112"/>
        <end position="129"/>
    </location>
</feature>
<feature type="domain" description="NADH-Ubiquinone oxidoreductase (complex I) chain 5 N-terminal" evidence="8">
    <location>
        <begin position="65"/>
        <end position="115"/>
    </location>
</feature>
<dbReference type="GO" id="GO:0042773">
    <property type="term" value="P:ATP synthesis coupled electron transport"/>
    <property type="evidence" value="ECO:0007669"/>
    <property type="project" value="InterPro"/>
</dbReference>
<organism evidence="9 10">
    <name type="scientific">Aquirufa rosea</name>
    <dbReference type="NCBI Taxonomy" id="2509241"/>
    <lineage>
        <taxon>Bacteria</taxon>
        <taxon>Pseudomonadati</taxon>
        <taxon>Bacteroidota</taxon>
        <taxon>Cytophagia</taxon>
        <taxon>Cytophagales</taxon>
        <taxon>Flectobacillaceae</taxon>
        <taxon>Aquirufa</taxon>
    </lineage>
</organism>
<dbReference type="InterPro" id="IPR001750">
    <property type="entry name" value="ND/Mrp_TM"/>
</dbReference>
<dbReference type="Proteomes" id="UP000289455">
    <property type="component" value="Unassembled WGS sequence"/>
</dbReference>
<dbReference type="GO" id="GO:0015990">
    <property type="term" value="P:electron transport coupled proton transport"/>
    <property type="evidence" value="ECO:0007669"/>
    <property type="project" value="TreeGrafter"/>
</dbReference>
<feature type="transmembrane region" description="Helical" evidence="6">
    <location>
        <begin position="202"/>
        <end position="220"/>
    </location>
</feature>
<dbReference type="AlphaFoldDB" id="A0A4Q1C009"/>
<feature type="transmembrane region" description="Helical" evidence="6">
    <location>
        <begin position="372"/>
        <end position="391"/>
    </location>
</feature>
<dbReference type="GO" id="GO:0016020">
    <property type="term" value="C:membrane"/>
    <property type="evidence" value="ECO:0007669"/>
    <property type="project" value="UniProtKB-SubCell"/>
</dbReference>
<feature type="transmembrane region" description="Helical" evidence="6">
    <location>
        <begin position="319"/>
        <end position="343"/>
    </location>
</feature>
<evidence type="ECO:0000256" key="3">
    <source>
        <dbReference type="ARBA" id="ARBA00022989"/>
    </source>
</evidence>
<dbReference type="OrthoDB" id="9807568at2"/>
<feature type="transmembrane region" description="Helical" evidence="6">
    <location>
        <begin position="614"/>
        <end position="630"/>
    </location>
</feature>
<comment type="subcellular location">
    <subcellularLocation>
        <location evidence="1">Endomembrane system</location>
        <topology evidence="1">Multi-pass membrane protein</topology>
    </subcellularLocation>
    <subcellularLocation>
        <location evidence="5">Membrane</location>
        <topology evidence="5">Multi-pass membrane protein</topology>
    </subcellularLocation>
</comment>
<evidence type="ECO:0000259" key="7">
    <source>
        <dbReference type="Pfam" id="PF00361"/>
    </source>
</evidence>
<dbReference type="Pfam" id="PF00662">
    <property type="entry name" value="Proton_antipo_N"/>
    <property type="match status" value="1"/>
</dbReference>
<dbReference type="PANTHER" id="PTHR42829:SF2">
    <property type="entry name" value="NADH-UBIQUINONE OXIDOREDUCTASE CHAIN 5"/>
    <property type="match status" value="1"/>
</dbReference>
<feature type="transmembrane region" description="Helical" evidence="6">
    <location>
        <begin position="271"/>
        <end position="290"/>
    </location>
</feature>
<feature type="transmembrane region" description="Helical" evidence="6">
    <location>
        <begin position="297"/>
        <end position="313"/>
    </location>
</feature>
<dbReference type="GO" id="GO:0012505">
    <property type="term" value="C:endomembrane system"/>
    <property type="evidence" value="ECO:0007669"/>
    <property type="project" value="UniProtKB-SubCell"/>
</dbReference>
<sequence length="631" mass="71103">MGLTSLFMGLLLFPWISAMLIAVVSSLPKQIIVYFSIGLSLLQLSIIGYFILQLGGESTSWQGNWFNVGDITFSASFVATSSAQLIALLVGIVALLVQQFSQSYLKDEPQLARYYLYLHLFAASMYLLLFTDQIWIFYASWELVGTCSYLLISFWHQKQAAIKAAKKAFLLNRLGDIGLLLGLMGLSMHFHTLEFSQMQVSSYGPAPILVGLGLLIGAMGKSAQFPLMSWLPDAMEGPTPASALIHAATMVAAGVYLGIKIFPITGEDLHLLMAGIGAISLLSGAVFALFQNDIKKALAYSTISQLGLMWMGMGSDASLLHLFVHGIFKAGLFLSAGSVIHFLHQQKSSHHLDSQSLSNMGGLRKHLPWTTLGYGIFAAGLMGLPLSNGFYSKENLAGLLWENAQNSPYYPIYWALLGCLGLGMLLSNWYISKQFYLIFMGENRQGLHFEKNTTWNFHQNLPILILALFSLFFWISPNVLHFQQSSLLNWFHLKTFEVPSFWLIISFLSWVLGLSLTWFTKAWIPLENYRFWSNFWPSIFELTHWKARWAYLLDSLILDRFLIWLAQLQVISGHIFAWADQYALDGILVGLNTKIYQSAGQLLSKWQSGKIQQYWIMVFITFGLFLLYLWM</sequence>